<reference evidence="8" key="1">
    <citation type="submission" date="2016-06" db="UniProtKB">
        <authorList>
            <consortium name="WormBaseParasite"/>
        </authorList>
    </citation>
    <scope>IDENTIFICATION</scope>
</reference>
<evidence type="ECO:0000256" key="4">
    <source>
        <dbReference type="ARBA" id="ARBA00023136"/>
    </source>
</evidence>
<name>A0A183U5Z7_TOXCA</name>
<dbReference type="GO" id="GO:0016020">
    <property type="term" value="C:membrane"/>
    <property type="evidence" value="ECO:0007669"/>
    <property type="project" value="UniProtKB-SubCell"/>
</dbReference>
<evidence type="ECO:0000256" key="1">
    <source>
        <dbReference type="ARBA" id="ARBA00004141"/>
    </source>
</evidence>
<dbReference type="Proteomes" id="UP000050794">
    <property type="component" value="Unassembled WGS sequence"/>
</dbReference>
<accession>A0A183U5Z7</accession>
<feature type="transmembrane region" description="Helical" evidence="5">
    <location>
        <begin position="6"/>
        <end position="28"/>
    </location>
</feature>
<dbReference type="InterPro" id="IPR002293">
    <property type="entry name" value="AA/rel_permease1"/>
</dbReference>
<dbReference type="Gene3D" id="1.20.1740.10">
    <property type="entry name" value="Amino acid/polyamine transporter I"/>
    <property type="match status" value="1"/>
</dbReference>
<evidence type="ECO:0000256" key="5">
    <source>
        <dbReference type="SAM" id="Phobius"/>
    </source>
</evidence>
<evidence type="ECO:0000313" key="7">
    <source>
        <dbReference type="Proteomes" id="UP000050794"/>
    </source>
</evidence>
<dbReference type="EMBL" id="UYWY01005690">
    <property type="protein sequence ID" value="VDM29634.1"/>
    <property type="molecule type" value="Genomic_DNA"/>
</dbReference>
<dbReference type="PANTHER" id="PTHR11785:SF302">
    <property type="entry name" value="AMINO ACID TRANSPORTER"/>
    <property type="match status" value="1"/>
</dbReference>
<evidence type="ECO:0000256" key="3">
    <source>
        <dbReference type="ARBA" id="ARBA00022989"/>
    </source>
</evidence>
<dbReference type="PANTHER" id="PTHR11785">
    <property type="entry name" value="AMINO ACID TRANSPORTER"/>
    <property type="match status" value="1"/>
</dbReference>
<gene>
    <name evidence="6" type="ORF">TCNE_LOCUS3917</name>
</gene>
<evidence type="ECO:0000256" key="2">
    <source>
        <dbReference type="ARBA" id="ARBA00022692"/>
    </source>
</evidence>
<feature type="transmembrane region" description="Helical" evidence="5">
    <location>
        <begin position="49"/>
        <end position="73"/>
    </location>
</feature>
<comment type="subcellular location">
    <subcellularLocation>
        <location evidence="1">Membrane</location>
        <topology evidence="1">Multi-pass membrane protein</topology>
    </subcellularLocation>
</comment>
<dbReference type="GO" id="GO:0015179">
    <property type="term" value="F:L-amino acid transmembrane transporter activity"/>
    <property type="evidence" value="ECO:0007669"/>
    <property type="project" value="TreeGrafter"/>
</dbReference>
<organism evidence="7 8">
    <name type="scientific">Toxocara canis</name>
    <name type="common">Canine roundworm</name>
    <dbReference type="NCBI Taxonomy" id="6265"/>
    <lineage>
        <taxon>Eukaryota</taxon>
        <taxon>Metazoa</taxon>
        <taxon>Ecdysozoa</taxon>
        <taxon>Nematoda</taxon>
        <taxon>Chromadorea</taxon>
        <taxon>Rhabditida</taxon>
        <taxon>Spirurina</taxon>
        <taxon>Ascaridomorpha</taxon>
        <taxon>Ascaridoidea</taxon>
        <taxon>Toxocaridae</taxon>
        <taxon>Toxocara</taxon>
    </lineage>
</organism>
<dbReference type="Pfam" id="PF13520">
    <property type="entry name" value="AA_permease_2"/>
    <property type="match status" value="1"/>
</dbReference>
<keyword evidence="4 5" id="KW-0472">Membrane</keyword>
<keyword evidence="7" id="KW-1185">Reference proteome</keyword>
<dbReference type="AlphaFoldDB" id="A0A183U5Z7"/>
<keyword evidence="3 5" id="KW-1133">Transmembrane helix</keyword>
<sequence length="75" mass="7840">MPLAMITGLVGVTIIYLAINVAYFVVLTKSQILASSAVASTFAQQTLGGFQYAIPFLVCILLVGSLNGTIFAASR</sequence>
<evidence type="ECO:0000313" key="8">
    <source>
        <dbReference type="WBParaSite" id="TCNE_0000391701-mRNA-1"/>
    </source>
</evidence>
<dbReference type="InterPro" id="IPR050598">
    <property type="entry name" value="AminoAcid_Transporter"/>
</dbReference>
<keyword evidence="2 5" id="KW-0812">Transmembrane</keyword>
<protein>
    <submittedName>
        <fullName evidence="8">Amino acid permease</fullName>
    </submittedName>
</protein>
<evidence type="ECO:0000313" key="6">
    <source>
        <dbReference type="EMBL" id="VDM29634.1"/>
    </source>
</evidence>
<proteinExistence type="predicted"/>
<dbReference type="WBParaSite" id="TCNE_0000391701-mRNA-1">
    <property type="protein sequence ID" value="TCNE_0000391701-mRNA-1"/>
    <property type="gene ID" value="TCNE_0000391701"/>
</dbReference>
<reference evidence="6 7" key="2">
    <citation type="submission" date="2018-11" db="EMBL/GenBank/DDBJ databases">
        <authorList>
            <consortium name="Pathogen Informatics"/>
        </authorList>
    </citation>
    <scope>NUCLEOTIDE SEQUENCE [LARGE SCALE GENOMIC DNA]</scope>
</reference>